<dbReference type="PANTHER" id="PTHR43377:SF2">
    <property type="entry name" value="BINDING ROSSMANN FOLD OXIDOREDUCTASE, PUTATIVE (AFU_ORTHOLOGUE AFUA_4G00560)-RELATED"/>
    <property type="match status" value="1"/>
</dbReference>
<dbReference type="SUPFAM" id="SSF55347">
    <property type="entry name" value="Glyceraldehyde-3-phosphate dehydrogenase-like, C-terminal domain"/>
    <property type="match status" value="1"/>
</dbReference>
<dbReference type="RefSeq" id="WP_139603478.1">
    <property type="nucleotide sequence ID" value="NZ_VDCQ01000023.1"/>
</dbReference>
<dbReference type="InterPro" id="IPR004104">
    <property type="entry name" value="Gfo/Idh/MocA-like_OxRdtase_C"/>
</dbReference>
<keyword evidence="5" id="KW-1185">Reference proteome</keyword>
<dbReference type="SUPFAM" id="SSF51735">
    <property type="entry name" value="NAD(P)-binding Rossmann-fold domains"/>
    <property type="match status" value="1"/>
</dbReference>
<dbReference type="Pfam" id="PF02894">
    <property type="entry name" value="GFO_IDH_MocA_C"/>
    <property type="match status" value="1"/>
</dbReference>
<proteinExistence type="inferred from homology"/>
<accession>A0A5C4T966</accession>
<dbReference type="InterPro" id="IPR036291">
    <property type="entry name" value="NAD(P)-bd_dom_sf"/>
</dbReference>
<feature type="domain" description="Gfo/Idh/MocA-like oxidoreductase C-terminal" evidence="3">
    <location>
        <begin position="136"/>
        <end position="394"/>
    </location>
</feature>
<reference evidence="4 5" key="1">
    <citation type="submission" date="2019-05" db="EMBL/GenBank/DDBJ databases">
        <title>We sequenced the genome of Paenibacillus hemerocallicola KCTC 33185 for further insight into its adaptation and study the phylogeny of Paenibacillus.</title>
        <authorList>
            <person name="Narsing Rao M.P."/>
        </authorList>
    </citation>
    <scope>NUCLEOTIDE SEQUENCE [LARGE SCALE GENOMIC DNA]</scope>
    <source>
        <strain evidence="4 5">KCTC 33185</strain>
    </source>
</reference>
<name>A0A5C4T966_9BACL</name>
<feature type="domain" description="Gfo/Idh/MocA-like oxidoreductase N-terminal" evidence="2">
    <location>
        <begin position="3"/>
        <end position="124"/>
    </location>
</feature>
<dbReference type="InterPro" id="IPR000683">
    <property type="entry name" value="Gfo/Idh/MocA-like_OxRdtase_N"/>
</dbReference>
<sequence>MKTYAIVGAGVRATSMFAKPLVQELQEHAKLVGICDVNRHRAEEMGRIGEGIPVFTDFDDMLHSAKPDAVIVTTPDSIHHEYIIRSLEAGCDAISEKPMTTDADKCRAILEAERRTGRKVTVTFNCRFMPYVVRVKELLNEGVIGTIQSVNLEWHLDRIHGADYFRRWHRRMENSGGLLVHKSTHHFDMVNWWLNDEPDTVFAFGSNRFYGPNRERRGERCLTCGHGAECEFYYDIRKSGIARSLYYEAEHLDGYYRDQCVFGDDIDIYDTASVNVKYAKGALLTYSLTAYNPMEGWKATFIGSKGRLEASDCHRGIGSEDPNQYIHVYNANGEKITTATGKAKGGHGGGDHRLRRMIFVGDVKDTLGQQAGSREGAMSMMIGAAANLSIAHGRAFSIPELLRQPAEALPAVGNG</sequence>
<dbReference type="Gene3D" id="3.40.50.720">
    <property type="entry name" value="NAD(P)-binding Rossmann-like Domain"/>
    <property type="match status" value="1"/>
</dbReference>
<dbReference type="Gene3D" id="3.30.360.10">
    <property type="entry name" value="Dihydrodipicolinate Reductase, domain 2"/>
    <property type="match status" value="1"/>
</dbReference>
<dbReference type="AlphaFoldDB" id="A0A5C4T966"/>
<gene>
    <name evidence="4" type="ORF">FE784_17255</name>
</gene>
<protein>
    <submittedName>
        <fullName evidence="4">Gfo/Idh/MocA family oxidoreductase</fullName>
    </submittedName>
</protein>
<evidence type="ECO:0000256" key="1">
    <source>
        <dbReference type="ARBA" id="ARBA00010928"/>
    </source>
</evidence>
<evidence type="ECO:0000313" key="4">
    <source>
        <dbReference type="EMBL" id="TNJ64947.1"/>
    </source>
</evidence>
<evidence type="ECO:0000259" key="3">
    <source>
        <dbReference type="Pfam" id="PF02894"/>
    </source>
</evidence>
<dbReference type="GO" id="GO:0000166">
    <property type="term" value="F:nucleotide binding"/>
    <property type="evidence" value="ECO:0007669"/>
    <property type="project" value="InterPro"/>
</dbReference>
<dbReference type="EMBL" id="VDCQ01000023">
    <property type="protein sequence ID" value="TNJ64947.1"/>
    <property type="molecule type" value="Genomic_DNA"/>
</dbReference>
<organism evidence="4 5">
    <name type="scientific">Paenibacillus hemerocallicola</name>
    <dbReference type="NCBI Taxonomy" id="1172614"/>
    <lineage>
        <taxon>Bacteria</taxon>
        <taxon>Bacillati</taxon>
        <taxon>Bacillota</taxon>
        <taxon>Bacilli</taxon>
        <taxon>Bacillales</taxon>
        <taxon>Paenibacillaceae</taxon>
        <taxon>Paenibacillus</taxon>
    </lineage>
</organism>
<dbReference type="InterPro" id="IPR051450">
    <property type="entry name" value="Gfo/Idh/MocA_Oxidoreductases"/>
</dbReference>
<comment type="caution">
    <text evidence="4">The sequence shown here is derived from an EMBL/GenBank/DDBJ whole genome shotgun (WGS) entry which is preliminary data.</text>
</comment>
<dbReference type="PANTHER" id="PTHR43377">
    <property type="entry name" value="BILIVERDIN REDUCTASE A"/>
    <property type="match status" value="1"/>
</dbReference>
<dbReference type="Pfam" id="PF01408">
    <property type="entry name" value="GFO_IDH_MocA"/>
    <property type="match status" value="1"/>
</dbReference>
<evidence type="ECO:0000259" key="2">
    <source>
        <dbReference type="Pfam" id="PF01408"/>
    </source>
</evidence>
<dbReference type="OrthoDB" id="9781031at2"/>
<dbReference type="Proteomes" id="UP000307943">
    <property type="component" value="Unassembled WGS sequence"/>
</dbReference>
<evidence type="ECO:0000313" key="5">
    <source>
        <dbReference type="Proteomes" id="UP000307943"/>
    </source>
</evidence>
<comment type="similarity">
    <text evidence="1">Belongs to the Gfo/Idh/MocA family.</text>
</comment>